<keyword evidence="2" id="KW-1185">Reference proteome</keyword>
<reference evidence="1" key="1">
    <citation type="submission" date="2023-07" db="EMBL/GenBank/DDBJ databases">
        <title>Black Yeasts Isolated from many extreme environments.</title>
        <authorList>
            <person name="Coleine C."/>
            <person name="Stajich J.E."/>
            <person name="Selbmann L."/>
        </authorList>
    </citation>
    <scope>NUCLEOTIDE SEQUENCE</scope>
    <source>
        <strain evidence="1">CCFEE 5714</strain>
    </source>
</reference>
<dbReference type="EMBL" id="JAUTXU010000213">
    <property type="protein sequence ID" value="KAK3698199.1"/>
    <property type="molecule type" value="Genomic_DNA"/>
</dbReference>
<proteinExistence type="predicted"/>
<evidence type="ECO:0000313" key="2">
    <source>
        <dbReference type="Proteomes" id="UP001281147"/>
    </source>
</evidence>
<dbReference type="Proteomes" id="UP001281147">
    <property type="component" value="Unassembled WGS sequence"/>
</dbReference>
<name>A0ACC3ML71_9PEZI</name>
<comment type="caution">
    <text evidence="1">The sequence shown here is derived from an EMBL/GenBank/DDBJ whole genome shotgun (WGS) entry which is preliminary data.</text>
</comment>
<gene>
    <name evidence="1" type="ORF">LTR37_017024</name>
</gene>
<sequence length="636" mass="73166">MVSDEQLRSWRLLAQKYRIWQKPQNEEWPLAHQANFQCIRNLSQKTFDAYKNSTTVNPASEPWKPQTLARAEWLVARATRLSNSSESSWRMHLENDILERFAVEVAWYEVGTSRLFEERMDEFIDDLDPLPEQPKQKPDRIIGLRETKNIHRLLEQPARFMRGDTAAKNIHYLQSGDITTNDGAIQLLLLVDYIMDWARDIFRTSIITQLTSFATGVDFDQVSLGPDSDIVSKKASVFDWMSRMDIDCRPGDALHASGVDYMAPMDHDDTPSVTLPVCELGAVRSASTNIFKLAGLRVTEGNVESLLTLSNNPADKRKDPLDRSGKFRDFARKLVNEITRWKEVLLVLGADLDLVEKDWTDQREEHEPFDEGNGAEFYALFEYRCFINIKWQIIRQLSYLAISKKAYTMLLEYAAFIKRQPRIDQFAQAPRSCSGSLIKEAIDCLRSGSAWQVLHSAISSTLLTLYPLPARVREYDTPPVVSLELGYRNAVRIRHFIEDFMSLAERSIPEWSHVAKKLEPSSKRHKGQNDAWEAKTSNRSFRKVSQREVQVLDDPHIPLYCPRCRASRQKMFPPQSSGQKNSPLYTSYKAILVSSLREEGEDEYEGKCYLHRYRCQVSSAARYIPYDLASTDGKKP</sequence>
<accession>A0ACC3ML71</accession>
<organism evidence="1 2">
    <name type="scientific">Vermiconidia calcicola</name>
    <dbReference type="NCBI Taxonomy" id="1690605"/>
    <lineage>
        <taxon>Eukaryota</taxon>
        <taxon>Fungi</taxon>
        <taxon>Dikarya</taxon>
        <taxon>Ascomycota</taxon>
        <taxon>Pezizomycotina</taxon>
        <taxon>Dothideomycetes</taxon>
        <taxon>Dothideomycetidae</taxon>
        <taxon>Mycosphaerellales</taxon>
        <taxon>Extremaceae</taxon>
        <taxon>Vermiconidia</taxon>
    </lineage>
</organism>
<evidence type="ECO:0000313" key="1">
    <source>
        <dbReference type="EMBL" id="KAK3698199.1"/>
    </source>
</evidence>
<protein>
    <submittedName>
        <fullName evidence="1">Uncharacterized protein</fullName>
    </submittedName>
</protein>